<evidence type="ECO:0000256" key="8">
    <source>
        <dbReference type="ARBA" id="ARBA00023315"/>
    </source>
</evidence>
<comment type="function">
    <text evidence="9">Catalyzes the formation of N(4)-acetylcytidine (ac(4)C) at the wobble position of tRNA(Met), by using acetyl-CoA as an acetyl donor and ATP (or GTP).</text>
</comment>
<dbReference type="GO" id="GO:0005737">
    <property type="term" value="C:cytoplasm"/>
    <property type="evidence" value="ECO:0007669"/>
    <property type="project" value="UniProtKB-SubCell"/>
</dbReference>
<proteinExistence type="inferred from homology"/>
<comment type="subcellular location">
    <subcellularLocation>
        <location evidence="9">Cytoplasm</location>
    </subcellularLocation>
</comment>
<evidence type="ECO:0000313" key="11">
    <source>
        <dbReference type="EMBL" id="AVF35495.1"/>
    </source>
</evidence>
<dbReference type="HAMAP" id="MF_01886">
    <property type="entry name" value="tRNA_acetyltr_TmcA"/>
    <property type="match status" value="1"/>
</dbReference>
<feature type="binding site" evidence="9">
    <location>
        <position position="180"/>
    </location>
    <ligand>
        <name>ATP</name>
        <dbReference type="ChEBI" id="CHEBI:30616"/>
    </ligand>
</feature>
<dbReference type="InterPro" id="IPR038321">
    <property type="entry name" value="TmcA_C_sf"/>
</dbReference>
<dbReference type="RefSeq" id="WP_104922985.1">
    <property type="nucleotide sequence ID" value="NZ_CP019062.1"/>
</dbReference>
<dbReference type="KEGG" id="rox:BV494_11400"/>
<dbReference type="OrthoDB" id="5578851at2"/>
<dbReference type="InterPro" id="IPR007807">
    <property type="entry name" value="TcmA/NAT10_helicase"/>
</dbReference>
<feature type="binding site" evidence="9">
    <location>
        <position position="507"/>
    </location>
    <ligand>
        <name>acetyl-CoA</name>
        <dbReference type="ChEBI" id="CHEBI:57288"/>
    </ligand>
</feature>
<gene>
    <name evidence="9" type="primary">tmcA</name>
    <name evidence="11" type="ORF">BV494_11400</name>
</gene>
<dbReference type="GO" id="GO:0005524">
    <property type="term" value="F:ATP binding"/>
    <property type="evidence" value="ECO:0007669"/>
    <property type="project" value="UniProtKB-UniRule"/>
</dbReference>
<dbReference type="FunFam" id="3.40.50.300:FF:001011">
    <property type="entry name" value="tRNA(Met) cytidine acetyltransferase TmcA"/>
    <property type="match status" value="1"/>
</dbReference>
<dbReference type="FunFam" id="3.40.50.11040:FF:000003">
    <property type="entry name" value="tRNA(Met) cytidine acetyltransferase TmcA"/>
    <property type="match status" value="1"/>
</dbReference>
<dbReference type="GO" id="GO:1904812">
    <property type="term" value="P:rRNA acetylation involved in maturation of SSU-rRNA"/>
    <property type="evidence" value="ECO:0007669"/>
    <property type="project" value="TreeGrafter"/>
</dbReference>
<organism evidence="11 12">
    <name type="scientific">Rahnella sikkimica</name>
    <dbReference type="NCBI Taxonomy" id="1805933"/>
    <lineage>
        <taxon>Bacteria</taxon>
        <taxon>Pseudomonadati</taxon>
        <taxon>Pseudomonadota</taxon>
        <taxon>Gammaproteobacteria</taxon>
        <taxon>Enterobacterales</taxon>
        <taxon>Yersiniaceae</taxon>
        <taxon>Rahnella</taxon>
    </lineage>
</organism>
<dbReference type="InterPro" id="IPR027417">
    <property type="entry name" value="P-loop_NTPase"/>
</dbReference>
<dbReference type="Pfam" id="PF17176">
    <property type="entry name" value="tRNA_bind_3"/>
    <property type="match status" value="1"/>
</dbReference>
<evidence type="ECO:0000256" key="1">
    <source>
        <dbReference type="ARBA" id="ARBA00022490"/>
    </source>
</evidence>
<evidence type="ECO:0000259" key="10">
    <source>
        <dbReference type="PROSITE" id="PS51186"/>
    </source>
</evidence>
<evidence type="ECO:0000256" key="6">
    <source>
        <dbReference type="ARBA" id="ARBA00022840"/>
    </source>
</evidence>
<dbReference type="InterPro" id="IPR024914">
    <property type="entry name" value="tRNA_acetyltr_TmcA"/>
</dbReference>
<evidence type="ECO:0000313" key="12">
    <source>
        <dbReference type="Proteomes" id="UP000239197"/>
    </source>
</evidence>
<dbReference type="PROSITE" id="PS51186">
    <property type="entry name" value="GNAT"/>
    <property type="match status" value="1"/>
</dbReference>
<comment type="caution">
    <text evidence="9">Lacks conserved residue(s) required for the propagation of feature annotation.</text>
</comment>
<dbReference type="Gene3D" id="3.40.50.11040">
    <property type="match status" value="1"/>
</dbReference>
<name>A0A2L1URC1_9GAMM</name>
<dbReference type="InterPro" id="IPR032672">
    <property type="entry name" value="TmcA/NAT10/Kre33"/>
</dbReference>
<evidence type="ECO:0000256" key="9">
    <source>
        <dbReference type="HAMAP-Rule" id="MF_01886"/>
    </source>
</evidence>
<feature type="domain" description="N-acetyltransferase" evidence="10">
    <location>
        <begin position="400"/>
        <end position="539"/>
    </location>
</feature>
<dbReference type="PANTHER" id="PTHR10925:SF5">
    <property type="entry name" value="RNA CYTIDINE ACETYLTRANSFERASE"/>
    <property type="match status" value="1"/>
</dbReference>
<dbReference type="SUPFAM" id="SSF55729">
    <property type="entry name" value="Acyl-CoA N-acyltransferases (Nat)"/>
    <property type="match status" value="1"/>
</dbReference>
<dbReference type="SUPFAM" id="SSF52540">
    <property type="entry name" value="P-loop containing nucleoside triphosphate hydrolases"/>
    <property type="match status" value="1"/>
</dbReference>
<keyword evidence="6 9" id="KW-0067">ATP-binding</keyword>
<evidence type="ECO:0000256" key="2">
    <source>
        <dbReference type="ARBA" id="ARBA00022555"/>
    </source>
</evidence>
<dbReference type="Gene3D" id="3.40.50.300">
    <property type="entry name" value="P-loop containing nucleotide triphosphate hydrolases"/>
    <property type="match status" value="1"/>
</dbReference>
<dbReference type="PANTHER" id="PTHR10925">
    <property type="entry name" value="N-ACETYLTRANSFERASE 10"/>
    <property type="match status" value="1"/>
</dbReference>
<dbReference type="EC" id="2.3.1.193" evidence="9"/>
<evidence type="ECO:0000256" key="4">
    <source>
        <dbReference type="ARBA" id="ARBA00022694"/>
    </source>
</evidence>
<comment type="catalytic activity">
    <reaction evidence="9">
        <text>cytidine(34) in elongator tRNA(Met) + acetyl-CoA + ATP + H2O = N(4)-acetylcytidine(34) in elongator tRNA(Met) + ADP + phosphate + CoA + H(+)</text>
        <dbReference type="Rhea" id="RHEA:43788"/>
        <dbReference type="Rhea" id="RHEA-COMP:10693"/>
        <dbReference type="Rhea" id="RHEA-COMP:10694"/>
        <dbReference type="ChEBI" id="CHEBI:15377"/>
        <dbReference type="ChEBI" id="CHEBI:15378"/>
        <dbReference type="ChEBI" id="CHEBI:30616"/>
        <dbReference type="ChEBI" id="CHEBI:43474"/>
        <dbReference type="ChEBI" id="CHEBI:57287"/>
        <dbReference type="ChEBI" id="CHEBI:57288"/>
        <dbReference type="ChEBI" id="CHEBI:74900"/>
        <dbReference type="ChEBI" id="CHEBI:82748"/>
        <dbReference type="ChEBI" id="CHEBI:456216"/>
        <dbReference type="EC" id="2.3.1.193"/>
    </reaction>
</comment>
<dbReference type="Proteomes" id="UP000239197">
    <property type="component" value="Chromosome"/>
</dbReference>
<dbReference type="InterPro" id="IPR016181">
    <property type="entry name" value="Acyl_CoA_acyltransferase"/>
</dbReference>
<protein>
    <recommendedName>
        <fullName evidence="9">tRNA(Met) cytidine acetyltransferase TmcA</fullName>
        <ecNumber evidence="9">2.3.1.193</ecNumber>
    </recommendedName>
</protein>
<dbReference type="Gene3D" id="1.20.120.890">
    <property type="entry name" value="tRNA(Met) cytidine acetyltransferase, tail domain"/>
    <property type="match status" value="1"/>
</dbReference>
<keyword evidence="8 9" id="KW-0012">Acyltransferase</keyword>
<keyword evidence="12" id="KW-1185">Reference proteome</keyword>
<dbReference type="InterPro" id="IPR000182">
    <property type="entry name" value="GNAT_dom"/>
</dbReference>
<dbReference type="GO" id="GO:1990883">
    <property type="term" value="F:18S rRNA cytidine N-acetyltransferase activity"/>
    <property type="evidence" value="ECO:0007669"/>
    <property type="project" value="TreeGrafter"/>
</dbReference>
<dbReference type="Pfam" id="PF13718">
    <property type="entry name" value="GNAT_acetyltr_2"/>
    <property type="match status" value="2"/>
</dbReference>
<dbReference type="InterPro" id="IPR013562">
    <property type="entry name" value="TmcA/NAT10_N"/>
</dbReference>
<keyword evidence="2 9" id="KW-0820">tRNA-binding</keyword>
<keyword evidence="5 9" id="KW-0547">Nucleotide-binding</keyword>
<sequence>MDIALKNTLQQQMLEQGVRRLLVFSGDAVWCSAQAEAFAQGQTGDWVWVSENSPSGAESVTFSAVHTLLGQEKLHGVFDVRTGLNADALAVFAGILKAGSWLVLLVPEWDEWPQCPDADSLRWSEQPQAIPSSRFIQRFQTLLRSHPEISVCRQNAPLAIPPLSPADAWVPPDGQPTPQQHLILQQLMNADSGVWVLTAPRGRGKSTLAGMLASQWPGICQITAPGKASANQILSHLPESARFIAPDALLALCNAEPVTDVDWLIIDEAAAIPAPMLSALITSFPRVLLSTTVQGYEGTGRGFLLKFCASLPHWHDLRLTEPVRWSARDLLEPFISELLLFSEEIPVGDTTAGMSEIFPIEANDWLREPALLQQFYGLLTSAHYRTSPLDLRRLLDAPGMTFSASRQGNTLTGALWLVEEGGLSAELAQEVWAGRRRPRGNLVAQSLAAHAGFPQAAVLRSRRISRIAVHPSFRRQGIALELLMQQKHDAQQQGLDFMSVSFGYTDELAALWQQAGFRLVRVSTQKEASSGCYAAMALLPLSHAGKALTDAAESQLNRDWRWLAPQIDRTLPLPLTGDLSFDETDWRELAGFAFAHRPLESSLPALNRLLLQLSLPLAALRAYLQQGKSVADIVQALRLNGRKDLLVRWRQETVQALKATDAAACEIWRQRTISLRAGE</sequence>
<evidence type="ECO:0000256" key="7">
    <source>
        <dbReference type="ARBA" id="ARBA00022884"/>
    </source>
</evidence>
<dbReference type="GO" id="GO:0002101">
    <property type="term" value="P:tRNA wobble cytosine modification"/>
    <property type="evidence" value="ECO:0007669"/>
    <property type="project" value="UniProtKB-UniRule"/>
</dbReference>
<dbReference type="Pfam" id="PF05127">
    <property type="entry name" value="NAT10_TcmA_helicase"/>
    <property type="match status" value="1"/>
</dbReference>
<dbReference type="Gene3D" id="3.40.630.30">
    <property type="match status" value="1"/>
</dbReference>
<dbReference type="Pfam" id="PF08351">
    <property type="entry name" value="TmcA_N"/>
    <property type="match status" value="1"/>
</dbReference>
<dbReference type="EMBL" id="CP019062">
    <property type="protein sequence ID" value="AVF35495.1"/>
    <property type="molecule type" value="Genomic_DNA"/>
</dbReference>
<dbReference type="CDD" id="cd04301">
    <property type="entry name" value="NAT_SF"/>
    <property type="match status" value="1"/>
</dbReference>
<reference evidence="12" key="1">
    <citation type="submission" date="2017-01" db="EMBL/GenBank/DDBJ databases">
        <title>Genome sequence of Rouxiella sp. ERMR1:05.</title>
        <authorList>
            <person name="Kumar R."/>
            <person name="Singh D."/>
            <person name="Kumar S."/>
        </authorList>
    </citation>
    <scope>NUCLEOTIDE SEQUENCE [LARGE SCALE GENOMIC DNA]</scope>
    <source>
        <strain evidence="12">ERMR1:05</strain>
    </source>
</reference>
<dbReference type="GO" id="GO:0051392">
    <property type="term" value="F:tRNA cytidine N4-acetyltransferase activity"/>
    <property type="evidence" value="ECO:0007669"/>
    <property type="project" value="UniProtKB-UniRule"/>
</dbReference>
<accession>A0A2L1URC1</accession>
<dbReference type="AlphaFoldDB" id="A0A2L1URC1"/>
<dbReference type="GO" id="GO:0000049">
    <property type="term" value="F:tRNA binding"/>
    <property type="evidence" value="ECO:0007669"/>
    <property type="project" value="UniProtKB-UniRule"/>
</dbReference>
<keyword evidence="1 9" id="KW-0963">Cytoplasm</keyword>
<dbReference type="GO" id="GO:0051391">
    <property type="term" value="P:tRNA acetylation"/>
    <property type="evidence" value="ECO:0007669"/>
    <property type="project" value="UniProtKB-UniRule"/>
</dbReference>
<keyword evidence="3 9" id="KW-0808">Transferase</keyword>
<evidence type="ECO:0000256" key="3">
    <source>
        <dbReference type="ARBA" id="ARBA00022679"/>
    </source>
</evidence>
<evidence type="ECO:0000256" key="5">
    <source>
        <dbReference type="ARBA" id="ARBA00022741"/>
    </source>
</evidence>
<comment type="similarity">
    <text evidence="9">Belongs to the TmcA family.</text>
</comment>
<dbReference type="InterPro" id="IPR033442">
    <property type="entry name" value="TmcA_tRNA_bind"/>
</dbReference>
<keyword evidence="4 9" id="KW-0819">tRNA processing</keyword>
<keyword evidence="7 9" id="KW-0694">RNA-binding</keyword>
<feature type="binding site" evidence="9">
    <location>
        <begin position="467"/>
        <end position="469"/>
    </location>
    <ligand>
        <name>acetyl-CoA</name>
        <dbReference type="ChEBI" id="CHEBI:57288"/>
    </ligand>
</feature>
<feature type="binding site" evidence="9">
    <location>
        <position position="324"/>
    </location>
    <ligand>
        <name>ATP</name>
        <dbReference type="ChEBI" id="CHEBI:30616"/>
    </ligand>
</feature>